<comment type="caution">
    <text evidence="2">The sequence shown here is derived from an EMBL/GenBank/DDBJ whole genome shotgun (WGS) entry which is preliminary data.</text>
</comment>
<dbReference type="EMBL" id="JBHRZO010000048">
    <property type="protein sequence ID" value="MFC3848221.1"/>
    <property type="molecule type" value="Genomic_DNA"/>
</dbReference>
<sequence length="111" mass="12913">MDLLVQNIKQDDLRFFQELADKLGVSLEVLPAHTPCDHLEVFVNTPADGDTTALEHTAQEPDGYRESSRVCNSYYNPLNTHQRDHRTHTECEQERTHRYKENRNSTSEPFL</sequence>
<evidence type="ECO:0000313" key="3">
    <source>
        <dbReference type="Proteomes" id="UP001595783"/>
    </source>
</evidence>
<dbReference type="Proteomes" id="UP001595783">
    <property type="component" value="Unassembled WGS sequence"/>
</dbReference>
<name>A0ABV7ZLC2_9HELI</name>
<evidence type="ECO:0000256" key="1">
    <source>
        <dbReference type="SAM" id="MobiDB-lite"/>
    </source>
</evidence>
<proteinExistence type="predicted"/>
<reference evidence="3" key="1">
    <citation type="journal article" date="2019" name="Int. J. Syst. Evol. Microbiol.">
        <title>The Global Catalogue of Microorganisms (GCM) 10K type strain sequencing project: providing services to taxonomists for standard genome sequencing and annotation.</title>
        <authorList>
            <consortium name="The Broad Institute Genomics Platform"/>
            <consortium name="The Broad Institute Genome Sequencing Center for Infectious Disease"/>
            <person name="Wu L."/>
            <person name="Ma J."/>
        </authorList>
    </citation>
    <scope>NUCLEOTIDE SEQUENCE [LARGE SCALE GENOMIC DNA]</scope>
    <source>
        <strain evidence="3">CCUG 53816</strain>
    </source>
</reference>
<dbReference type="RefSeq" id="WP_104751565.1">
    <property type="nucleotide sequence ID" value="NZ_FZMF01000002.1"/>
</dbReference>
<evidence type="ECO:0000313" key="2">
    <source>
        <dbReference type="EMBL" id="MFC3848221.1"/>
    </source>
</evidence>
<feature type="region of interest" description="Disordered" evidence="1">
    <location>
        <begin position="75"/>
        <end position="111"/>
    </location>
</feature>
<protein>
    <submittedName>
        <fullName evidence="2">Uncharacterized protein</fullName>
    </submittedName>
</protein>
<gene>
    <name evidence="2" type="ORF">ACFOPX_06760</name>
</gene>
<keyword evidence="3" id="KW-1185">Reference proteome</keyword>
<organism evidence="2 3">
    <name type="scientific">Helicobacter baculiformis</name>
    <dbReference type="NCBI Taxonomy" id="427351"/>
    <lineage>
        <taxon>Bacteria</taxon>
        <taxon>Pseudomonadati</taxon>
        <taxon>Campylobacterota</taxon>
        <taxon>Epsilonproteobacteria</taxon>
        <taxon>Campylobacterales</taxon>
        <taxon>Helicobacteraceae</taxon>
        <taxon>Helicobacter</taxon>
    </lineage>
</organism>
<feature type="compositionally biased region" description="Basic and acidic residues" evidence="1">
    <location>
        <begin position="87"/>
        <end position="103"/>
    </location>
</feature>
<accession>A0ABV7ZLC2</accession>